<keyword evidence="3" id="KW-1185">Reference proteome</keyword>
<dbReference type="AlphaFoldDB" id="D3B3N3"/>
<sequence length="579" mass="62862">MKSITILCILFILLFVLNAQVNGNTLNFKPNFQGTFSDPASWVENVAPLSNDSVIISSPGSICSINDTNSIDSITVWNNATTPTNSLYLVGANLTIANTLSVKQPNTVFSCKKSVVKGQISITGSSKDIIFDDCNFDKLYNEGSIKATYISLQSQNIIKLENSGQFYFTLMTNSFIESLIANGGLFYFLQGKNVSIKKLFANETQWKFQMFGSQISIDSLESQNGLFGQLTLTTSQLSIGNCSIIGGSLSANLEGSTLSVPIYINKVDFTFKGTSSSSYIFDGSNVSLERGVFDLSSSKVQFSKNSTYLHKSNFKLVDSTALFQDEIARMDLCTSSIVNSVFNMDTKSFAVNGLLLNSTNSNIIFGATTNGLLSGSTLNITQNSNITFNQGLEIQSSSISIDTSQLVFESPISINLNSYIQCKHSIINIKSNVLSNSSSSLVVDSSIINIKSSQFLLDLALINTSITIDDPIQLVSLTLDSNSNSTIQLDDLLQIDSPKIKAKSLILNGIINIVVSNNVFDTLVNKSDPVPIITCDNNNAIYQKQLIVNFSLLDASRAESIANCTVFTLTSTGIYIWAK</sequence>
<name>D3B3N3_HETP5</name>
<keyword evidence="1" id="KW-0732">Signal</keyword>
<feature type="chain" id="PRO_5003041895" evidence="1">
    <location>
        <begin position="24"/>
        <end position="579"/>
    </location>
</feature>
<evidence type="ECO:0000313" key="2">
    <source>
        <dbReference type="EMBL" id="EFA83931.1"/>
    </source>
</evidence>
<protein>
    <submittedName>
        <fullName evidence="2">Uncharacterized protein</fullName>
    </submittedName>
</protein>
<dbReference type="RefSeq" id="XP_020436048.1">
    <property type="nucleotide sequence ID" value="XM_020573976.1"/>
</dbReference>
<organism evidence="2 3">
    <name type="scientific">Heterostelium pallidum (strain ATCC 26659 / Pp 5 / PN500)</name>
    <name type="common">Cellular slime mold</name>
    <name type="synonym">Polysphondylium pallidum</name>
    <dbReference type="NCBI Taxonomy" id="670386"/>
    <lineage>
        <taxon>Eukaryota</taxon>
        <taxon>Amoebozoa</taxon>
        <taxon>Evosea</taxon>
        <taxon>Eumycetozoa</taxon>
        <taxon>Dictyostelia</taxon>
        <taxon>Acytosteliales</taxon>
        <taxon>Acytosteliaceae</taxon>
        <taxon>Heterostelium</taxon>
    </lineage>
</organism>
<evidence type="ECO:0000256" key="1">
    <source>
        <dbReference type="SAM" id="SignalP"/>
    </source>
</evidence>
<gene>
    <name evidence="2" type="ORF">PPL_03001</name>
</gene>
<dbReference type="EMBL" id="ADBJ01000010">
    <property type="protein sequence ID" value="EFA83931.1"/>
    <property type="molecule type" value="Genomic_DNA"/>
</dbReference>
<proteinExistence type="predicted"/>
<dbReference type="Proteomes" id="UP000001396">
    <property type="component" value="Unassembled WGS sequence"/>
</dbReference>
<comment type="caution">
    <text evidence="2">The sequence shown here is derived from an EMBL/GenBank/DDBJ whole genome shotgun (WGS) entry which is preliminary data.</text>
</comment>
<dbReference type="GeneID" id="31358524"/>
<dbReference type="InParanoid" id="D3B3N3"/>
<reference evidence="2 3" key="1">
    <citation type="journal article" date="2011" name="Genome Res.">
        <title>Phylogeny-wide analysis of social amoeba genomes highlights ancient origins for complex intercellular communication.</title>
        <authorList>
            <person name="Heidel A.J."/>
            <person name="Lawal H.M."/>
            <person name="Felder M."/>
            <person name="Schilde C."/>
            <person name="Helps N.R."/>
            <person name="Tunggal B."/>
            <person name="Rivero F."/>
            <person name="John U."/>
            <person name="Schleicher M."/>
            <person name="Eichinger L."/>
            <person name="Platzer M."/>
            <person name="Noegel A.A."/>
            <person name="Schaap P."/>
            <person name="Gloeckner G."/>
        </authorList>
    </citation>
    <scope>NUCLEOTIDE SEQUENCE [LARGE SCALE GENOMIC DNA]</scope>
    <source>
        <strain evidence="3">ATCC 26659 / Pp 5 / PN500</strain>
    </source>
</reference>
<feature type="signal peptide" evidence="1">
    <location>
        <begin position="1"/>
        <end position="23"/>
    </location>
</feature>
<accession>D3B3N3</accession>
<evidence type="ECO:0000313" key="3">
    <source>
        <dbReference type="Proteomes" id="UP000001396"/>
    </source>
</evidence>